<name>A0ABY3VJX4_MYCUL</name>
<protein>
    <submittedName>
        <fullName evidence="1">Uncharacterized protein</fullName>
    </submittedName>
</protein>
<evidence type="ECO:0000313" key="1">
    <source>
        <dbReference type="EMBL" id="ULP54344.1"/>
    </source>
</evidence>
<keyword evidence="2" id="KW-1185">Reference proteome</keyword>
<sequence>MHSGADRVDRQAVCCLFIAKEIDGDAVNLIEMFELHGRALYDAARRFIEDGATR</sequence>
<evidence type="ECO:0000313" key="2">
    <source>
        <dbReference type="Proteomes" id="UP001055253"/>
    </source>
</evidence>
<dbReference type="Proteomes" id="UP001055253">
    <property type="component" value="Chromosome"/>
</dbReference>
<organism evidence="1 2">
    <name type="scientific">Mycobacterium ulcerans</name>
    <dbReference type="NCBI Taxonomy" id="1809"/>
    <lineage>
        <taxon>Bacteria</taxon>
        <taxon>Bacillati</taxon>
        <taxon>Actinomycetota</taxon>
        <taxon>Actinomycetes</taxon>
        <taxon>Mycobacteriales</taxon>
        <taxon>Mycobacteriaceae</taxon>
        <taxon>Mycobacterium</taxon>
        <taxon>Mycobacterium ulcerans group</taxon>
    </lineage>
</organism>
<proteinExistence type="predicted"/>
<gene>
    <name evidence="1" type="ORF">MJO63_12915</name>
</gene>
<dbReference type="EMBL" id="CP092429">
    <property type="protein sequence ID" value="ULP54344.1"/>
    <property type="molecule type" value="Genomic_DNA"/>
</dbReference>
<reference evidence="1" key="1">
    <citation type="submission" date="2022-08" db="EMBL/GenBank/DDBJ databases">
        <title>Whole genome sequencing of non-tuberculosis mycobacteria type-strains.</title>
        <authorList>
            <person name="Igarashi Y."/>
            <person name="Osugi A."/>
            <person name="Mitarai S."/>
        </authorList>
    </citation>
    <scope>NUCLEOTIDE SEQUENCE</scope>
    <source>
        <strain evidence="1">ATCC 19423</strain>
    </source>
</reference>
<accession>A0ABY3VJX4</accession>